<evidence type="ECO:0000259" key="5">
    <source>
        <dbReference type="Pfam" id="PF03446"/>
    </source>
</evidence>
<dbReference type="GO" id="GO:0051287">
    <property type="term" value="F:NAD binding"/>
    <property type="evidence" value="ECO:0007669"/>
    <property type="project" value="InterPro"/>
</dbReference>
<dbReference type="AlphaFoldDB" id="A0A9W6NZ17"/>
<keyword evidence="3" id="KW-0520">NAD</keyword>
<evidence type="ECO:0000259" key="6">
    <source>
        <dbReference type="Pfam" id="PF14833"/>
    </source>
</evidence>
<evidence type="ECO:0000256" key="3">
    <source>
        <dbReference type="ARBA" id="ARBA00023027"/>
    </source>
</evidence>
<protein>
    <submittedName>
        <fullName evidence="7">6-phosphogluconate dehydrogenase</fullName>
    </submittedName>
</protein>
<proteinExistence type="inferred from homology"/>
<dbReference type="PANTHER" id="PTHR43060:SF15">
    <property type="entry name" value="3-HYDROXYISOBUTYRATE DEHYDROGENASE-LIKE 1, MITOCHONDRIAL-RELATED"/>
    <property type="match status" value="1"/>
</dbReference>
<dbReference type="PIRSF" id="PIRSF000103">
    <property type="entry name" value="HIBADH"/>
    <property type="match status" value="1"/>
</dbReference>
<dbReference type="InterPro" id="IPR015815">
    <property type="entry name" value="HIBADH-related"/>
</dbReference>
<name>A0A9W6NZ17_9PSEU</name>
<dbReference type="Gene3D" id="1.10.1040.10">
    <property type="entry name" value="N-(1-d-carboxylethyl)-l-norvaline Dehydrogenase, domain 2"/>
    <property type="match status" value="1"/>
</dbReference>
<reference evidence="7" key="1">
    <citation type="journal article" date="2014" name="Int. J. Syst. Evol. Microbiol.">
        <title>Complete genome sequence of Corynebacterium casei LMG S-19264T (=DSM 44701T), isolated from a smear-ripened cheese.</title>
        <authorList>
            <consortium name="US DOE Joint Genome Institute (JGI-PGF)"/>
            <person name="Walter F."/>
            <person name="Albersmeier A."/>
            <person name="Kalinowski J."/>
            <person name="Ruckert C."/>
        </authorList>
    </citation>
    <scope>NUCLEOTIDE SEQUENCE</scope>
    <source>
        <strain evidence="7">VKM Ac-1069</strain>
    </source>
</reference>
<keyword evidence="2" id="KW-0560">Oxidoreductase</keyword>
<keyword evidence="8" id="KW-1185">Reference proteome</keyword>
<dbReference type="Pfam" id="PF03446">
    <property type="entry name" value="NAD_binding_2"/>
    <property type="match status" value="1"/>
</dbReference>
<dbReference type="InterPro" id="IPR008927">
    <property type="entry name" value="6-PGluconate_DH-like_C_sf"/>
</dbReference>
<organism evidence="7 8">
    <name type="scientific">Pseudonocardia halophobica</name>
    <dbReference type="NCBI Taxonomy" id="29401"/>
    <lineage>
        <taxon>Bacteria</taxon>
        <taxon>Bacillati</taxon>
        <taxon>Actinomycetota</taxon>
        <taxon>Actinomycetes</taxon>
        <taxon>Pseudonocardiales</taxon>
        <taxon>Pseudonocardiaceae</taxon>
        <taxon>Pseudonocardia</taxon>
    </lineage>
</organism>
<evidence type="ECO:0000313" key="8">
    <source>
        <dbReference type="Proteomes" id="UP001143463"/>
    </source>
</evidence>
<dbReference type="InterPro" id="IPR036291">
    <property type="entry name" value="NAD(P)-bd_dom_sf"/>
</dbReference>
<feature type="domain" description="3-hydroxyisobutyrate dehydrogenase-like NAD-binding" evidence="6">
    <location>
        <begin position="166"/>
        <end position="254"/>
    </location>
</feature>
<sequence length="277" mass="28963">MTFEGMHVGFVGLGDQGLPMAVAVAEAGFTLHTWDRRPEALDGLRDVPHVRHGSAGELAAASEVVGMCVNTDEDVLEVASLLLPGLRAGSVLVNHGTGTPANAVRLTEFCAAAGVHVLDAPVSGGRPAAREHRLTTMVGGSPDVAARCEPVFRSFSRHVVHLGGAGAGQTAKLFNNILLMMNQANIAELVEIADGMGLQPRRLVEVLKLGSASSVALTLLNTMVTPETVEHLAAVEAFDMEIFDEAMRDAGVAADDVTRRASAGARELPALVKRLAP</sequence>
<dbReference type="GO" id="GO:0016491">
    <property type="term" value="F:oxidoreductase activity"/>
    <property type="evidence" value="ECO:0007669"/>
    <property type="project" value="UniProtKB-KW"/>
</dbReference>
<dbReference type="PANTHER" id="PTHR43060">
    <property type="entry name" value="3-HYDROXYISOBUTYRATE DEHYDROGENASE-LIKE 1, MITOCHONDRIAL-RELATED"/>
    <property type="match status" value="1"/>
</dbReference>
<dbReference type="SUPFAM" id="SSF48179">
    <property type="entry name" value="6-phosphogluconate dehydrogenase C-terminal domain-like"/>
    <property type="match status" value="1"/>
</dbReference>
<evidence type="ECO:0000256" key="2">
    <source>
        <dbReference type="ARBA" id="ARBA00023002"/>
    </source>
</evidence>
<comment type="similarity">
    <text evidence="1">Belongs to the HIBADH-related family.</text>
</comment>
<feature type="domain" description="6-phosphogluconate dehydrogenase NADP-binding" evidence="5">
    <location>
        <begin position="8"/>
        <end position="163"/>
    </location>
</feature>
<dbReference type="InterPro" id="IPR029154">
    <property type="entry name" value="HIBADH-like_NADP-bd"/>
</dbReference>
<dbReference type="Pfam" id="PF14833">
    <property type="entry name" value="NAD_binding_11"/>
    <property type="match status" value="1"/>
</dbReference>
<dbReference type="InterPro" id="IPR006115">
    <property type="entry name" value="6PGDH_NADP-bd"/>
</dbReference>
<evidence type="ECO:0000256" key="1">
    <source>
        <dbReference type="ARBA" id="ARBA00009080"/>
    </source>
</evidence>
<dbReference type="Proteomes" id="UP001143463">
    <property type="component" value="Unassembled WGS sequence"/>
</dbReference>
<evidence type="ECO:0000256" key="4">
    <source>
        <dbReference type="PIRSR" id="PIRSR000103-1"/>
    </source>
</evidence>
<accession>A0A9W6NZ17</accession>
<gene>
    <name evidence="7" type="ORF">GCM10017577_56360</name>
</gene>
<dbReference type="SUPFAM" id="SSF51735">
    <property type="entry name" value="NAD(P)-binding Rossmann-fold domains"/>
    <property type="match status" value="1"/>
</dbReference>
<dbReference type="GO" id="GO:0050661">
    <property type="term" value="F:NADP binding"/>
    <property type="evidence" value="ECO:0007669"/>
    <property type="project" value="InterPro"/>
</dbReference>
<dbReference type="InterPro" id="IPR013328">
    <property type="entry name" value="6PGD_dom2"/>
</dbReference>
<feature type="active site" evidence="4">
    <location>
        <position position="172"/>
    </location>
</feature>
<dbReference type="EMBL" id="BSFQ01000032">
    <property type="protein sequence ID" value="GLL14489.1"/>
    <property type="molecule type" value="Genomic_DNA"/>
</dbReference>
<comment type="caution">
    <text evidence="7">The sequence shown here is derived from an EMBL/GenBank/DDBJ whole genome shotgun (WGS) entry which is preliminary data.</text>
</comment>
<dbReference type="Gene3D" id="3.40.50.720">
    <property type="entry name" value="NAD(P)-binding Rossmann-like Domain"/>
    <property type="match status" value="1"/>
</dbReference>
<evidence type="ECO:0000313" key="7">
    <source>
        <dbReference type="EMBL" id="GLL14489.1"/>
    </source>
</evidence>
<reference evidence="7" key="2">
    <citation type="submission" date="2023-01" db="EMBL/GenBank/DDBJ databases">
        <authorList>
            <person name="Sun Q."/>
            <person name="Evtushenko L."/>
        </authorList>
    </citation>
    <scope>NUCLEOTIDE SEQUENCE</scope>
    <source>
        <strain evidence="7">VKM Ac-1069</strain>
    </source>
</reference>